<dbReference type="SUPFAM" id="SSF52540">
    <property type="entry name" value="P-loop containing nucleoside triphosphate hydrolases"/>
    <property type="match status" value="1"/>
</dbReference>
<dbReference type="OrthoDB" id="9778498at2"/>
<keyword evidence="4" id="KW-1185">Reference proteome</keyword>
<dbReference type="Pfam" id="PF17396">
    <property type="entry name" value="DUF1611_N"/>
    <property type="match status" value="1"/>
</dbReference>
<dbReference type="PIRSF" id="PIRSF026760">
    <property type="entry name" value="UCP026760"/>
    <property type="match status" value="1"/>
</dbReference>
<dbReference type="KEGG" id="spsw:Sps_02107"/>
<dbReference type="NCBIfam" id="NF041892">
    <property type="entry name" value="DgcN"/>
    <property type="match status" value="1"/>
</dbReference>
<evidence type="ECO:0000313" key="3">
    <source>
        <dbReference type="EMBL" id="AQS37266.1"/>
    </source>
</evidence>
<dbReference type="PANTHER" id="PTHR40690">
    <property type="entry name" value="GLL3100 PROTEIN"/>
    <property type="match status" value="1"/>
</dbReference>
<accession>A0A1S6HP16</accession>
<evidence type="ECO:0000259" key="1">
    <source>
        <dbReference type="Pfam" id="PF07755"/>
    </source>
</evidence>
<evidence type="ECO:0000313" key="4">
    <source>
        <dbReference type="Proteomes" id="UP000189545"/>
    </source>
</evidence>
<feature type="domain" description="D-glutamate N-acetyltransferase-like N-terminal" evidence="2">
    <location>
        <begin position="40"/>
        <end position="124"/>
    </location>
</feature>
<dbReference type="EMBL" id="CP014782">
    <property type="protein sequence ID" value="AQS37266.1"/>
    <property type="molecule type" value="Genomic_DNA"/>
</dbReference>
<dbReference type="STRING" id="225848.Sps_02107"/>
<sequence>MIKPPYLLFIGDATDKLSIKMAQGAVDWSPKQCIGELSVAGCTVTTSLPQTSIVQAAELGAKSFVLGFANSGGVLDTKWHGVIKQALAQGLDIVSGLHEKLTDIEEIAELADSLGRQLIDIRHPQQSFKTGTGEKRKGKRLLTVGTDCSVGKMYTSLALEKEMQAQQFDADFRATGQCGILIKGEGVAIDCVISDFISGATELLSPDNNTAHWDIIEGQGSLSHPAFSGVSLGLLHGSQPDAIVICHALNRSHMRGLPKSQLPSIADTISLNLQAAKLTNPNAYVAGIAVNTSSVTIEEGQKICLAIANEFDLACADPLRDGVSSIVKSLKAWSPKAATDNKNPVITDMEKSA</sequence>
<organism evidence="3 4">
    <name type="scientific">Shewanella psychrophila</name>
    <dbReference type="NCBI Taxonomy" id="225848"/>
    <lineage>
        <taxon>Bacteria</taxon>
        <taxon>Pseudomonadati</taxon>
        <taxon>Pseudomonadota</taxon>
        <taxon>Gammaproteobacteria</taxon>
        <taxon>Alteromonadales</taxon>
        <taxon>Shewanellaceae</taxon>
        <taxon>Shewanella</taxon>
    </lineage>
</organism>
<proteinExistence type="predicted"/>
<evidence type="ECO:0008006" key="5">
    <source>
        <dbReference type="Google" id="ProtNLM"/>
    </source>
</evidence>
<dbReference type="PANTHER" id="PTHR40690:SF1">
    <property type="entry name" value="DUF1611 DOMAIN-CONTAINING PROTEIN"/>
    <property type="match status" value="1"/>
</dbReference>
<name>A0A1S6HP16_9GAMM</name>
<protein>
    <recommendedName>
        <fullName evidence="5">EBNA-1 nuclear protein</fullName>
    </recommendedName>
</protein>
<dbReference type="InterPro" id="IPR035086">
    <property type="entry name" value="DgcN-like_C"/>
</dbReference>
<dbReference type="RefSeq" id="WP_077752454.1">
    <property type="nucleotide sequence ID" value="NZ_CP014782.1"/>
</dbReference>
<evidence type="ECO:0000259" key="2">
    <source>
        <dbReference type="Pfam" id="PF17396"/>
    </source>
</evidence>
<reference evidence="3 4" key="1">
    <citation type="submission" date="2016-03" db="EMBL/GenBank/DDBJ databases">
        <title>Complete genome sequence of Shewanella psychrophila WP2, a deep sea bacterium isolated from west Pacific sediment.</title>
        <authorList>
            <person name="Xu G."/>
            <person name="Jian H."/>
        </authorList>
    </citation>
    <scope>NUCLEOTIDE SEQUENCE [LARGE SCALE GENOMIC DNA]</scope>
    <source>
        <strain evidence="3 4">WP2</strain>
    </source>
</reference>
<dbReference type="Proteomes" id="UP000189545">
    <property type="component" value="Chromosome"/>
</dbReference>
<dbReference type="Gene3D" id="3.40.50.720">
    <property type="entry name" value="NAD(P)-binding Rossmann-like Domain"/>
    <property type="match status" value="1"/>
</dbReference>
<dbReference type="InterPro" id="IPR011669">
    <property type="entry name" value="DgcN-like"/>
</dbReference>
<dbReference type="InterPro" id="IPR035402">
    <property type="entry name" value="DgcN-like_N"/>
</dbReference>
<dbReference type="Pfam" id="PF07755">
    <property type="entry name" value="DUF1611"/>
    <property type="match status" value="1"/>
</dbReference>
<dbReference type="Gene3D" id="3.40.50.300">
    <property type="entry name" value="P-loop containing nucleotide triphosphate hydrolases"/>
    <property type="match status" value="1"/>
</dbReference>
<gene>
    <name evidence="3" type="ORF">Sps_02107</name>
</gene>
<dbReference type="InterPro" id="IPR027417">
    <property type="entry name" value="P-loop_NTPase"/>
</dbReference>
<feature type="domain" description="D-glutamate N-acetyltransferase-like C-terminal" evidence="1">
    <location>
        <begin position="130"/>
        <end position="327"/>
    </location>
</feature>
<dbReference type="AlphaFoldDB" id="A0A1S6HP16"/>